<accession>K4A4G1</accession>
<evidence type="ECO:0000256" key="1">
    <source>
        <dbReference type="SAM" id="MobiDB-lite"/>
    </source>
</evidence>
<evidence type="ECO:0000313" key="3">
    <source>
        <dbReference type="Proteomes" id="UP000004995"/>
    </source>
</evidence>
<protein>
    <submittedName>
        <fullName evidence="2">Uncharacterized protein</fullName>
    </submittedName>
</protein>
<name>K4A4G1_SETIT</name>
<dbReference type="HOGENOM" id="CLU_2268479_0_0_1"/>
<dbReference type="AlphaFoldDB" id="K4A4G1"/>
<dbReference type="Gramene" id="KQL24072">
    <property type="protein sequence ID" value="KQL24072"/>
    <property type="gene ID" value="SETIT_033765mg"/>
</dbReference>
<organism evidence="2 3">
    <name type="scientific">Setaria italica</name>
    <name type="common">Foxtail millet</name>
    <name type="synonym">Panicum italicum</name>
    <dbReference type="NCBI Taxonomy" id="4555"/>
    <lineage>
        <taxon>Eukaryota</taxon>
        <taxon>Viridiplantae</taxon>
        <taxon>Streptophyta</taxon>
        <taxon>Embryophyta</taxon>
        <taxon>Tracheophyta</taxon>
        <taxon>Spermatophyta</taxon>
        <taxon>Magnoliopsida</taxon>
        <taxon>Liliopsida</taxon>
        <taxon>Poales</taxon>
        <taxon>Poaceae</taxon>
        <taxon>PACMAD clade</taxon>
        <taxon>Panicoideae</taxon>
        <taxon>Panicodae</taxon>
        <taxon>Paniceae</taxon>
        <taxon>Cenchrinae</taxon>
        <taxon>Setaria</taxon>
    </lineage>
</organism>
<dbReference type="InParanoid" id="K4A4G1"/>
<evidence type="ECO:0000313" key="2">
    <source>
        <dbReference type="EnsemblPlants" id="KQL24072"/>
    </source>
</evidence>
<feature type="compositionally biased region" description="Low complexity" evidence="1">
    <location>
        <begin position="25"/>
        <end position="34"/>
    </location>
</feature>
<proteinExistence type="predicted"/>
<dbReference type="EMBL" id="AGNK02001006">
    <property type="status" value="NOT_ANNOTATED_CDS"/>
    <property type="molecule type" value="Genomic_DNA"/>
</dbReference>
<dbReference type="EnsemblPlants" id="KQL24072">
    <property type="protein sequence ID" value="KQL24072"/>
    <property type="gene ID" value="SETIT_033765mg"/>
</dbReference>
<feature type="region of interest" description="Disordered" evidence="1">
    <location>
        <begin position="20"/>
        <end position="82"/>
    </location>
</feature>
<keyword evidence="3" id="KW-1185">Reference proteome</keyword>
<reference evidence="3" key="1">
    <citation type="journal article" date="2012" name="Nat. Biotechnol.">
        <title>Reference genome sequence of the model plant Setaria.</title>
        <authorList>
            <person name="Bennetzen J.L."/>
            <person name="Schmutz J."/>
            <person name="Wang H."/>
            <person name="Percifield R."/>
            <person name="Hawkins J."/>
            <person name="Pontaroli A.C."/>
            <person name="Estep M."/>
            <person name="Feng L."/>
            <person name="Vaughn J.N."/>
            <person name="Grimwood J."/>
            <person name="Jenkins J."/>
            <person name="Barry K."/>
            <person name="Lindquist E."/>
            <person name="Hellsten U."/>
            <person name="Deshpande S."/>
            <person name="Wang X."/>
            <person name="Wu X."/>
            <person name="Mitros T."/>
            <person name="Triplett J."/>
            <person name="Yang X."/>
            <person name="Ye C.Y."/>
            <person name="Mauro-Herrera M."/>
            <person name="Wang L."/>
            <person name="Li P."/>
            <person name="Sharma M."/>
            <person name="Sharma R."/>
            <person name="Ronald P.C."/>
            <person name="Panaud O."/>
            <person name="Kellogg E.A."/>
            <person name="Brutnell T.P."/>
            <person name="Doust A.N."/>
            <person name="Tuskan G.A."/>
            <person name="Rokhsar D."/>
            <person name="Devos K.M."/>
        </authorList>
    </citation>
    <scope>NUCLEOTIDE SEQUENCE [LARGE SCALE GENOMIC DNA]</scope>
    <source>
        <strain evidence="3">cv. Yugu1</strain>
    </source>
</reference>
<feature type="compositionally biased region" description="Low complexity" evidence="1">
    <location>
        <begin position="57"/>
        <end position="69"/>
    </location>
</feature>
<feature type="compositionally biased region" description="Pro residues" evidence="1">
    <location>
        <begin position="35"/>
        <end position="46"/>
    </location>
</feature>
<sequence length="103" mass="11285">MRVSHVRVEPPLPIFARRRRRALPRRAAGLRPSPRFSPPFSLPPPLLALIQPSHPIRAPSLPRPSGGRRPVPPPPPPMLLRAPLPSLVALPVERSGGRVTKPP</sequence>
<dbReference type="Proteomes" id="UP000004995">
    <property type="component" value="Unassembled WGS sequence"/>
</dbReference>
<reference evidence="2" key="2">
    <citation type="submission" date="2018-08" db="UniProtKB">
        <authorList>
            <consortium name="EnsemblPlants"/>
        </authorList>
    </citation>
    <scope>IDENTIFICATION</scope>
    <source>
        <strain evidence="2">Yugu1</strain>
    </source>
</reference>